<proteinExistence type="predicted"/>
<feature type="transmembrane region" description="Helical" evidence="1">
    <location>
        <begin position="35"/>
        <end position="59"/>
    </location>
</feature>
<dbReference type="CDD" id="cd00130">
    <property type="entry name" value="PAS"/>
    <property type="match status" value="1"/>
</dbReference>
<sequence length="192" mass="21070">MTSPSTLRRSASAVFGVLAVTDLLVALLVPRDTALLLLGTLLTLQILLLFAASQVRALVRRYNLLRDAYERELRFSRQTIDGVGQAMTLVNGDGRISYANPAFRSVLGSPVQDLVGQRPSDLPFSEDAAFSPLPTPAPCTRQAQVRRPDGSLLPVLVSDRPYWHRGRLVGRLATITPLDLEPRSRLNDLSLN</sequence>
<dbReference type="AlphaFoldDB" id="A0AAU6Q076"/>
<gene>
    <name evidence="3" type="ORF">WDJ50_09925</name>
</gene>
<keyword evidence="1" id="KW-0812">Transmembrane</keyword>
<evidence type="ECO:0000313" key="3">
    <source>
        <dbReference type="EMBL" id="WYF43733.1"/>
    </source>
</evidence>
<organism evidence="3">
    <name type="scientific">Deinococcus sp. VB142</name>
    <dbReference type="NCBI Taxonomy" id="3112952"/>
    <lineage>
        <taxon>Bacteria</taxon>
        <taxon>Thermotogati</taxon>
        <taxon>Deinococcota</taxon>
        <taxon>Deinococci</taxon>
        <taxon>Deinococcales</taxon>
        <taxon>Deinococcaceae</taxon>
        <taxon>Deinococcus</taxon>
    </lineage>
</organism>
<dbReference type="SUPFAM" id="SSF55785">
    <property type="entry name" value="PYP-like sensor domain (PAS domain)"/>
    <property type="match status" value="1"/>
</dbReference>
<keyword evidence="1" id="KW-1133">Transmembrane helix</keyword>
<name>A0AAU6Q076_9DEIO</name>
<feature type="transmembrane region" description="Helical" evidence="1">
    <location>
        <begin position="12"/>
        <end position="29"/>
    </location>
</feature>
<dbReference type="Gene3D" id="3.30.450.20">
    <property type="entry name" value="PAS domain"/>
    <property type="match status" value="1"/>
</dbReference>
<feature type="domain" description="PAS" evidence="2">
    <location>
        <begin position="72"/>
        <end position="117"/>
    </location>
</feature>
<evidence type="ECO:0000259" key="2">
    <source>
        <dbReference type="PROSITE" id="PS50112"/>
    </source>
</evidence>
<protein>
    <submittedName>
        <fullName evidence="3">PAS domain-containing protein</fullName>
    </submittedName>
</protein>
<dbReference type="EMBL" id="CP149782">
    <property type="protein sequence ID" value="WYF43733.1"/>
    <property type="molecule type" value="Genomic_DNA"/>
</dbReference>
<evidence type="ECO:0000256" key="1">
    <source>
        <dbReference type="SAM" id="Phobius"/>
    </source>
</evidence>
<dbReference type="SMART" id="SM00091">
    <property type="entry name" value="PAS"/>
    <property type="match status" value="1"/>
</dbReference>
<dbReference type="PROSITE" id="PS50112">
    <property type="entry name" value="PAS"/>
    <property type="match status" value="1"/>
</dbReference>
<dbReference type="InterPro" id="IPR000014">
    <property type="entry name" value="PAS"/>
</dbReference>
<reference evidence="3" key="1">
    <citation type="submission" date="2024-03" db="EMBL/GenBank/DDBJ databases">
        <title>Deinococcus weizhi sp. nov., isolated from human skin.</title>
        <authorList>
            <person name="Wei Z."/>
            <person name="Tian F."/>
            <person name="Yang C."/>
            <person name="Xin L.T."/>
            <person name="Wen Z.J."/>
            <person name="Lan K.C."/>
            <person name="Yu L."/>
            <person name="Zhe W."/>
            <person name="Dan F.D."/>
            <person name="Jun W."/>
            <person name="Rui Z."/>
            <person name="Yong X.J."/>
            <person name="Ting Y."/>
            <person name="Wei X."/>
            <person name="Xu Z.G."/>
            <person name="Xin Z."/>
            <person name="Dong F.G."/>
            <person name="Ni X.M."/>
            <person name="Zheng M.G."/>
            <person name="Chun Y."/>
            <person name="Qian W.X."/>
        </authorList>
    </citation>
    <scope>NUCLEOTIDE SEQUENCE</scope>
    <source>
        <strain evidence="3">VB142</strain>
    </source>
</reference>
<dbReference type="Pfam" id="PF13426">
    <property type="entry name" value="PAS_9"/>
    <property type="match status" value="1"/>
</dbReference>
<dbReference type="InterPro" id="IPR035965">
    <property type="entry name" value="PAS-like_dom_sf"/>
</dbReference>
<accession>A0AAU6Q076</accession>
<keyword evidence="1" id="KW-0472">Membrane</keyword>
<dbReference type="RefSeq" id="WP_339094661.1">
    <property type="nucleotide sequence ID" value="NZ_CP149782.1"/>
</dbReference>
<dbReference type="NCBIfam" id="TIGR00229">
    <property type="entry name" value="sensory_box"/>
    <property type="match status" value="1"/>
</dbReference>